<evidence type="ECO:0000256" key="1">
    <source>
        <dbReference type="ARBA" id="ARBA00004196"/>
    </source>
</evidence>
<sequence length="423" mass="44088">MMKPTLATCSLALGMAGTAALAEAPAADAVLTTYADIAAATYGDALTGAERLQAAVDALVAEPSPQALDAARRAWLAARVPYQQSEVFRFGNPIVDDWEGKVNAWPLDEGLIDYVDAGYGGPTDENPLAAVNVIASPQFEISGATVDATEITPDFLAETLHEADGIETNVATGYHAIEFLLWGQDLNGTGPGAGTRPWTDYATGEACTNDNCDRRGAYLKAATDLLVSDLGWMAAQWAEDGEARAAVMADGSAGLSAILTGMGSLSYGEQAGERMRLGLMLNDPEEEHDCFSDNTHNSHYYDGLGIRNVYLGSYTRIDGTEVAGPSVSDLVAAKDAGLDTEMKTRLDATMAALARLKTAAEAGFAYDQMLARGNAAGEALIMGGVNGLVAQTASIERVVDTLGVGGVSVEGSDSLDNPAAVFQ</sequence>
<dbReference type="CDD" id="cd14657">
    <property type="entry name" value="Imelysin_IrpA-like"/>
    <property type="match status" value="1"/>
</dbReference>
<evidence type="ECO:0000256" key="2">
    <source>
        <dbReference type="ARBA" id="ARBA00022729"/>
    </source>
</evidence>
<dbReference type="Gene3D" id="1.20.1420.20">
    <property type="entry name" value="M75 peptidase, HXXE motif"/>
    <property type="match status" value="1"/>
</dbReference>
<feature type="domain" description="Imelysin-like" evidence="4">
    <location>
        <begin position="38"/>
        <end position="394"/>
    </location>
</feature>
<proteinExistence type="predicted"/>
<comment type="caution">
    <text evidence="5">The sequence shown here is derived from an EMBL/GenBank/DDBJ whole genome shotgun (WGS) entry which is preliminary data.</text>
</comment>
<evidence type="ECO:0000256" key="3">
    <source>
        <dbReference type="SAM" id="SignalP"/>
    </source>
</evidence>
<reference evidence="5 6" key="1">
    <citation type="submission" date="2019-03" db="EMBL/GenBank/DDBJ databases">
        <title>Genomic Encyclopedia of Type Strains, Phase IV (KMG-IV): sequencing the most valuable type-strain genomes for metagenomic binning, comparative biology and taxonomic classification.</title>
        <authorList>
            <person name="Goeker M."/>
        </authorList>
    </citation>
    <scope>NUCLEOTIDE SEQUENCE [LARGE SCALE GENOMIC DNA]</scope>
    <source>
        <strain evidence="5 6">JA181</strain>
    </source>
</reference>
<organism evidence="5 6">
    <name type="scientific">Rhodovulum visakhapatnamense</name>
    <dbReference type="NCBI Taxonomy" id="364297"/>
    <lineage>
        <taxon>Bacteria</taxon>
        <taxon>Pseudomonadati</taxon>
        <taxon>Pseudomonadota</taxon>
        <taxon>Alphaproteobacteria</taxon>
        <taxon>Rhodobacterales</taxon>
        <taxon>Paracoccaceae</taxon>
        <taxon>Rhodovulum</taxon>
    </lineage>
</organism>
<dbReference type="Proteomes" id="UP000295484">
    <property type="component" value="Unassembled WGS sequence"/>
</dbReference>
<dbReference type="AlphaFoldDB" id="A0A4R8G7C8"/>
<gene>
    <name evidence="5" type="ORF">EV657_103113</name>
</gene>
<dbReference type="RefSeq" id="WP_134077193.1">
    <property type="nucleotide sequence ID" value="NZ_SOEB01000003.1"/>
</dbReference>
<dbReference type="InterPro" id="IPR038352">
    <property type="entry name" value="Imelysin_sf"/>
</dbReference>
<evidence type="ECO:0000259" key="4">
    <source>
        <dbReference type="Pfam" id="PF09375"/>
    </source>
</evidence>
<evidence type="ECO:0000313" key="6">
    <source>
        <dbReference type="Proteomes" id="UP000295484"/>
    </source>
</evidence>
<dbReference type="GO" id="GO:0030313">
    <property type="term" value="C:cell envelope"/>
    <property type="evidence" value="ECO:0007669"/>
    <property type="project" value="UniProtKB-SubCell"/>
</dbReference>
<dbReference type="EMBL" id="SOEB01000003">
    <property type="protein sequence ID" value="TDX32542.1"/>
    <property type="molecule type" value="Genomic_DNA"/>
</dbReference>
<accession>A0A4R8G7C8</accession>
<keyword evidence="2 3" id="KW-0732">Signal</keyword>
<name>A0A4R8G7C8_9RHOB</name>
<dbReference type="Pfam" id="PF09375">
    <property type="entry name" value="Peptidase_M75"/>
    <property type="match status" value="1"/>
</dbReference>
<feature type="chain" id="PRO_5020212920" evidence="3">
    <location>
        <begin position="23"/>
        <end position="423"/>
    </location>
</feature>
<comment type="subcellular location">
    <subcellularLocation>
        <location evidence="1">Cell envelope</location>
    </subcellularLocation>
</comment>
<dbReference type="InterPro" id="IPR018976">
    <property type="entry name" value="Imelysin-like"/>
</dbReference>
<protein>
    <submittedName>
        <fullName evidence="5">Putative iron-regulated protein</fullName>
    </submittedName>
</protein>
<evidence type="ECO:0000313" key="5">
    <source>
        <dbReference type="EMBL" id="TDX32542.1"/>
    </source>
</evidence>
<feature type="signal peptide" evidence="3">
    <location>
        <begin position="1"/>
        <end position="22"/>
    </location>
</feature>